<dbReference type="Proteomes" id="UP000198939">
    <property type="component" value="Unassembled WGS sequence"/>
</dbReference>
<accession>A0A1H8VWM0</accession>
<proteinExistence type="predicted"/>
<dbReference type="EMBL" id="FNXB01000017">
    <property type="protein sequence ID" value="SEH97628.1"/>
    <property type="molecule type" value="Genomic_DNA"/>
</dbReference>
<evidence type="ECO:0000313" key="2">
    <source>
        <dbReference type="EMBL" id="SEP19786.1"/>
    </source>
</evidence>
<keyword evidence="4" id="KW-1185">Reference proteome</keyword>
<reference evidence="3" key="3">
    <citation type="submission" date="2016-10" db="EMBL/GenBank/DDBJ databases">
        <authorList>
            <person name="Wibberg D."/>
        </authorList>
    </citation>
    <scope>NUCLEOTIDE SEQUENCE [LARGE SCALE GENOMIC DNA]</scope>
</reference>
<reference evidence="2 4" key="2">
    <citation type="submission" date="2016-10" db="EMBL/GenBank/DDBJ databases">
        <authorList>
            <person name="Varghese N."/>
            <person name="Submissions S."/>
        </authorList>
    </citation>
    <scope>NUCLEOTIDE SEQUENCE [LARGE SCALE GENOMIC DNA]</scope>
    <source>
        <strain evidence="2 4">CGMCC 1.7071</strain>
    </source>
</reference>
<evidence type="ECO:0000313" key="4">
    <source>
        <dbReference type="Proteomes" id="UP000198939"/>
    </source>
</evidence>
<dbReference type="STRING" id="501024.RTCCBAU85039_3436"/>
<dbReference type="Proteomes" id="UP000183063">
    <property type="component" value="Unassembled WGS sequence"/>
</dbReference>
<sequence>MATVADVFGLHIVCPHPRRRKPWLRIGSGRKCHFNIFKIRPVDERLHGPTVVIGRKVAQAGPPSLNRVTCLSYRYTMPCWRPLKRALPRASALAPTRGYSMSLPRLDHNGMFSSDDLAGLRGEFDAWCERDAGDCTLRVAMRSCGNGLRVRTLPLSPQHLRLSFRPAEATLARRAEREALRPWFESISANTCTRQALRSAEMTTSKPAMPDAIAAAQIA</sequence>
<protein>
    <submittedName>
        <fullName evidence="1">Uncharacterized protein</fullName>
    </submittedName>
</protein>
<dbReference type="AlphaFoldDB" id="A0A1H8VWM0"/>
<reference evidence="1" key="1">
    <citation type="submission" date="2016-10" db="EMBL/GenBank/DDBJ databases">
        <authorList>
            <person name="de Groot N.N."/>
        </authorList>
    </citation>
    <scope>NUCLEOTIDE SEQUENCE [LARGE SCALE GENOMIC DNA]</scope>
    <source>
        <strain evidence="1">CCBAU85039</strain>
    </source>
</reference>
<evidence type="ECO:0000313" key="1">
    <source>
        <dbReference type="EMBL" id="SEH97628.1"/>
    </source>
</evidence>
<evidence type="ECO:0000313" key="3">
    <source>
        <dbReference type="Proteomes" id="UP000183063"/>
    </source>
</evidence>
<dbReference type="EMBL" id="FOCV01000048">
    <property type="protein sequence ID" value="SEP19786.1"/>
    <property type="molecule type" value="Genomic_DNA"/>
</dbReference>
<gene>
    <name evidence="1" type="ORF">RTCCBAU85039_3436</name>
    <name evidence="2" type="ORF">SAMN05216228_104829</name>
</gene>
<organism evidence="1 3">
    <name type="scientific">Rhizobium tibeticum</name>
    <dbReference type="NCBI Taxonomy" id="501024"/>
    <lineage>
        <taxon>Bacteria</taxon>
        <taxon>Pseudomonadati</taxon>
        <taxon>Pseudomonadota</taxon>
        <taxon>Alphaproteobacteria</taxon>
        <taxon>Hyphomicrobiales</taxon>
        <taxon>Rhizobiaceae</taxon>
        <taxon>Rhizobium/Agrobacterium group</taxon>
        <taxon>Rhizobium</taxon>
    </lineage>
</organism>
<name>A0A1H8VWM0_9HYPH</name>